<dbReference type="GO" id="GO:0042802">
    <property type="term" value="F:identical protein binding"/>
    <property type="evidence" value="ECO:0007669"/>
    <property type="project" value="TreeGrafter"/>
</dbReference>
<evidence type="ECO:0000259" key="5">
    <source>
        <dbReference type="Pfam" id="PF14501"/>
    </source>
</evidence>
<dbReference type="STRING" id="642492.Clole_1890"/>
<feature type="transmembrane region" description="Helical" evidence="4">
    <location>
        <begin position="61"/>
        <end position="80"/>
    </location>
</feature>
<dbReference type="Gene3D" id="1.10.287.130">
    <property type="match status" value="1"/>
</dbReference>
<dbReference type="GO" id="GO:0000155">
    <property type="term" value="F:phosphorelay sensor kinase activity"/>
    <property type="evidence" value="ECO:0007669"/>
    <property type="project" value="InterPro"/>
</dbReference>
<evidence type="ECO:0000256" key="4">
    <source>
        <dbReference type="SAM" id="Phobius"/>
    </source>
</evidence>
<organism evidence="7 8">
    <name type="scientific">Cellulosilyticum lentocellum (strain ATCC 49066 / DSM 5427 / NCIMB 11756 / RHM5)</name>
    <name type="common">Clostridium lentocellum</name>
    <dbReference type="NCBI Taxonomy" id="642492"/>
    <lineage>
        <taxon>Bacteria</taxon>
        <taxon>Bacillati</taxon>
        <taxon>Bacillota</taxon>
        <taxon>Clostridia</taxon>
        <taxon>Lachnospirales</taxon>
        <taxon>Cellulosilyticaceae</taxon>
        <taxon>Cellulosilyticum</taxon>
    </lineage>
</organism>
<dbReference type="KEGG" id="cle:Clole_1890"/>
<keyword evidence="3" id="KW-0418">Kinase</keyword>
<dbReference type="SUPFAM" id="SSF55890">
    <property type="entry name" value="Sporulation response regulatory protein Spo0B"/>
    <property type="match status" value="1"/>
</dbReference>
<dbReference type="Gene3D" id="3.30.565.10">
    <property type="entry name" value="Histidine kinase-like ATPase, C-terminal domain"/>
    <property type="match status" value="1"/>
</dbReference>
<feature type="transmembrane region" description="Helical" evidence="4">
    <location>
        <begin position="193"/>
        <end position="216"/>
    </location>
</feature>
<keyword evidence="7" id="KW-0547">Nucleotide-binding</keyword>
<evidence type="ECO:0000313" key="7">
    <source>
        <dbReference type="EMBL" id="ADZ83610.1"/>
    </source>
</evidence>
<feature type="transmembrane region" description="Helical" evidence="4">
    <location>
        <begin position="6"/>
        <end position="26"/>
    </location>
</feature>
<keyword evidence="4" id="KW-0472">Membrane</keyword>
<dbReference type="AlphaFoldDB" id="F2JNZ6"/>
<feature type="transmembrane region" description="Helical" evidence="4">
    <location>
        <begin position="124"/>
        <end position="142"/>
    </location>
</feature>
<evidence type="ECO:0000259" key="6">
    <source>
        <dbReference type="Pfam" id="PF14689"/>
    </source>
</evidence>
<keyword evidence="1" id="KW-0597">Phosphoprotein</keyword>
<accession>F2JNZ6</accession>
<keyword evidence="2" id="KW-0808">Transferase</keyword>
<dbReference type="RefSeq" id="WP_013656907.1">
    <property type="nucleotide sequence ID" value="NC_015275.1"/>
</dbReference>
<gene>
    <name evidence="7" type="ordered locus">Clole_1890</name>
</gene>
<protein>
    <submittedName>
        <fullName evidence="7">ATP-binding region ATPase domain protein</fullName>
    </submittedName>
</protein>
<keyword evidence="4" id="KW-1133">Transmembrane helix</keyword>
<keyword evidence="8" id="KW-1185">Reference proteome</keyword>
<dbReference type="SUPFAM" id="SSF55874">
    <property type="entry name" value="ATPase domain of HSP90 chaperone/DNA topoisomerase II/histidine kinase"/>
    <property type="match status" value="1"/>
</dbReference>
<feature type="domain" description="SpoOB alpha-helical" evidence="6">
    <location>
        <begin position="245"/>
        <end position="292"/>
    </location>
</feature>
<feature type="transmembrane region" description="Helical" evidence="4">
    <location>
        <begin position="163"/>
        <end position="187"/>
    </location>
</feature>
<evidence type="ECO:0000256" key="3">
    <source>
        <dbReference type="ARBA" id="ARBA00022777"/>
    </source>
</evidence>
<evidence type="ECO:0000256" key="2">
    <source>
        <dbReference type="ARBA" id="ARBA00022679"/>
    </source>
</evidence>
<dbReference type="GO" id="GO:0005524">
    <property type="term" value="F:ATP binding"/>
    <property type="evidence" value="ECO:0007669"/>
    <property type="project" value="UniProtKB-KW"/>
</dbReference>
<feature type="transmembrane region" description="Helical" evidence="4">
    <location>
        <begin position="92"/>
        <end position="112"/>
    </location>
</feature>
<keyword evidence="7" id="KW-0067">ATP-binding</keyword>
<evidence type="ECO:0000256" key="1">
    <source>
        <dbReference type="ARBA" id="ARBA00022553"/>
    </source>
</evidence>
<dbReference type="eggNOG" id="COG3290">
    <property type="taxonomic scope" value="Bacteria"/>
</dbReference>
<dbReference type="Pfam" id="PF14501">
    <property type="entry name" value="HATPase_c_5"/>
    <property type="match status" value="1"/>
</dbReference>
<dbReference type="InterPro" id="IPR032834">
    <property type="entry name" value="NatK-like_C"/>
</dbReference>
<dbReference type="PANTHER" id="PTHR40448">
    <property type="entry name" value="TWO-COMPONENT SENSOR HISTIDINE KINASE"/>
    <property type="match status" value="1"/>
</dbReference>
<feature type="domain" description="Sensor histidine kinase NatK-like C-terminal" evidence="5">
    <location>
        <begin position="335"/>
        <end position="437"/>
    </location>
</feature>
<dbReference type="InterPro" id="IPR016120">
    <property type="entry name" value="Sig_transdc_His_kin_SpoOB"/>
</dbReference>
<evidence type="ECO:0000313" key="8">
    <source>
        <dbReference type="Proteomes" id="UP000008467"/>
    </source>
</evidence>
<name>F2JNZ6_CELLD</name>
<dbReference type="CDD" id="cd16935">
    <property type="entry name" value="HATPase_AgrC-ComD-like"/>
    <property type="match status" value="1"/>
</dbReference>
<dbReference type="InterPro" id="IPR036890">
    <property type="entry name" value="HATPase_C_sf"/>
</dbReference>
<dbReference type="HOGENOM" id="CLU_020211_13_3_9"/>
<dbReference type="Proteomes" id="UP000008467">
    <property type="component" value="Chromosome"/>
</dbReference>
<keyword evidence="4" id="KW-0812">Transmembrane</keyword>
<reference evidence="7 8" key="1">
    <citation type="journal article" date="2011" name="J. Bacteriol.">
        <title>Complete genome sequence of the cellulose-degrading bacterium Cellulosilyticum lentocellum.</title>
        <authorList>
            <consortium name="US DOE Joint Genome Institute"/>
            <person name="Miller D.A."/>
            <person name="Suen G."/>
            <person name="Bruce D."/>
            <person name="Copeland A."/>
            <person name="Cheng J.F."/>
            <person name="Detter C."/>
            <person name="Goodwin L.A."/>
            <person name="Han C.S."/>
            <person name="Hauser L.J."/>
            <person name="Land M.L."/>
            <person name="Lapidus A."/>
            <person name="Lucas S."/>
            <person name="Meincke L."/>
            <person name="Pitluck S."/>
            <person name="Tapia R."/>
            <person name="Teshima H."/>
            <person name="Woyke T."/>
            <person name="Fox B.G."/>
            <person name="Angert E.R."/>
            <person name="Currie C.R."/>
        </authorList>
    </citation>
    <scope>NUCLEOTIDE SEQUENCE [LARGE SCALE GENOMIC DNA]</scope>
    <source>
        <strain evidence="8">ATCC 49066 / DSM 5427 / NCIMB 11756 / RHM5</strain>
    </source>
</reference>
<dbReference type="EMBL" id="CP002582">
    <property type="protein sequence ID" value="ADZ83610.1"/>
    <property type="molecule type" value="Genomic_DNA"/>
</dbReference>
<dbReference type="Pfam" id="PF14689">
    <property type="entry name" value="SPOB_a"/>
    <property type="match status" value="1"/>
</dbReference>
<dbReference type="PANTHER" id="PTHR40448:SF1">
    <property type="entry name" value="TWO-COMPONENT SENSOR HISTIDINE KINASE"/>
    <property type="match status" value="1"/>
</dbReference>
<dbReference type="InterPro" id="IPR039506">
    <property type="entry name" value="SPOB_a"/>
</dbReference>
<proteinExistence type="predicted"/>
<sequence>MRDLIWVVLEFGIGLIEMIIYLSFLAPRLYNVKKTSSIKKIGISIVASVIMYYMGDLQIPFIIGLMLKMGIIFATGHVIFQSSLQDEILYTLFFLVIVYLIDFLVIAIMGGNKYTVTSKDNSELSAFYVQLGLISKFILFVFTKVFFKVDSKKRICFTPQVNILMYTSFAIALVSAYALSSVFFNLIGKGTFIINLCITIAALGIFCDNTIIYFVVQKLSEWLEKEKEYEVVQYQNEVLIKETLEKDEMNKEVRKIWHDFNNHMSCIDMLLQMENIEKAREYIKNMNASCQTTYMGIRTGNEMADVVVNQKFMLAKAEAIELIVKGELQEEIRINQMDLCALLCNSLDNAIEACRQIEDKEERKASLFLKMYKDYLLIDVTNSVKEEVDKNKKLVTTKSDKKRHGIGMLSMRTVVEKYGGNLEWKCENKQFFLSIIVKNITI</sequence>